<dbReference type="PANTHER" id="PTHR23517:SF3">
    <property type="entry name" value="INTEGRAL MEMBRANE TRANSPORT PROTEIN"/>
    <property type="match status" value="1"/>
</dbReference>
<keyword evidence="10" id="KW-1185">Reference proteome</keyword>
<comment type="subcellular location">
    <subcellularLocation>
        <location evidence="1">Cell membrane</location>
        <topology evidence="1">Multi-pass membrane protein</topology>
    </subcellularLocation>
</comment>
<dbReference type="InterPro" id="IPR020846">
    <property type="entry name" value="MFS_dom"/>
</dbReference>
<reference evidence="9 10" key="1">
    <citation type="submission" date="2022-11" db="EMBL/GenBank/DDBJ databases">
        <title>Study of microbial diversity in lake waters.</title>
        <authorList>
            <person name="Zhang J."/>
        </authorList>
    </citation>
    <scope>NUCLEOTIDE SEQUENCE [LARGE SCALE GENOMIC DNA]</scope>
    <source>
        <strain evidence="9 10">DT12</strain>
    </source>
</reference>
<evidence type="ECO:0000256" key="7">
    <source>
        <dbReference type="SAM" id="Phobius"/>
    </source>
</evidence>
<evidence type="ECO:0000313" key="9">
    <source>
        <dbReference type="EMBL" id="MCX7569778.1"/>
    </source>
</evidence>
<evidence type="ECO:0000256" key="5">
    <source>
        <dbReference type="ARBA" id="ARBA00022989"/>
    </source>
</evidence>
<feature type="transmembrane region" description="Helical" evidence="7">
    <location>
        <begin position="309"/>
        <end position="330"/>
    </location>
</feature>
<dbReference type="PANTHER" id="PTHR23517">
    <property type="entry name" value="RESISTANCE PROTEIN MDTM, PUTATIVE-RELATED-RELATED"/>
    <property type="match status" value="1"/>
</dbReference>
<keyword evidence="5 7" id="KW-1133">Transmembrane helix</keyword>
<dbReference type="RefSeq" id="WP_267151031.1">
    <property type="nucleotide sequence ID" value="NZ_JAPMLT010000003.1"/>
</dbReference>
<keyword evidence="2" id="KW-0813">Transport</keyword>
<feature type="transmembrane region" description="Helical" evidence="7">
    <location>
        <begin position="138"/>
        <end position="157"/>
    </location>
</feature>
<gene>
    <name evidence="9" type="ORF">OS242_07355</name>
</gene>
<keyword evidence="6 7" id="KW-0472">Membrane</keyword>
<dbReference type="SUPFAM" id="SSF103473">
    <property type="entry name" value="MFS general substrate transporter"/>
    <property type="match status" value="1"/>
</dbReference>
<feature type="transmembrane region" description="Helical" evidence="7">
    <location>
        <begin position="78"/>
        <end position="98"/>
    </location>
</feature>
<evidence type="ECO:0000313" key="10">
    <source>
        <dbReference type="Proteomes" id="UP001208017"/>
    </source>
</evidence>
<feature type="transmembrane region" description="Helical" evidence="7">
    <location>
        <begin position="257"/>
        <end position="280"/>
    </location>
</feature>
<sequence>MRNYLLSLLRLPPAVHFYLFSEMLFGIGVGAAVILNFHYLELGFDTKVIGLAQACYSVAVAVFSYPAGILTDRLGSKFAMLLGSAIVTLSYAAIAFVTTPAMLYLVQIVLGIGFAFVIACEFPYIMSLCEREEDETTAYNMLIAAFTLMMSVGYILGTKLPTWLPEGQTAYQTTIFFIAFSFLIMLILRVFLPAKSRRKQEEHARQTEVKRPSWLAVPSRQVLVYVLYATAAGSLFSLLGPFENVILRERFSLSDDIVGYLFALNSFLLFLTTFFTPFIMTSPKRRLILYTAFALQLLFMLMLGTIGAIWLFSLVFIGKGTVGVLINSFIDASMMKATPDAERGLHSGLRNLSRFIIGAGVNSIGGFLLASGDYRSIYYVAFVIVAAQVLIYLTLVRGHLRQDLQESF</sequence>
<feature type="transmembrane region" description="Helical" evidence="7">
    <location>
        <begin position="15"/>
        <end position="39"/>
    </location>
</feature>
<feature type="transmembrane region" description="Helical" evidence="7">
    <location>
        <begin position="51"/>
        <end position="71"/>
    </location>
</feature>
<evidence type="ECO:0000256" key="1">
    <source>
        <dbReference type="ARBA" id="ARBA00004651"/>
    </source>
</evidence>
<feature type="domain" description="Major facilitator superfamily (MFS) profile" evidence="8">
    <location>
        <begin position="1"/>
        <end position="399"/>
    </location>
</feature>
<dbReference type="EMBL" id="JAPMLT010000003">
    <property type="protein sequence ID" value="MCX7569778.1"/>
    <property type="molecule type" value="Genomic_DNA"/>
</dbReference>
<evidence type="ECO:0000256" key="3">
    <source>
        <dbReference type="ARBA" id="ARBA00022475"/>
    </source>
</evidence>
<feature type="transmembrane region" description="Helical" evidence="7">
    <location>
        <begin position="222"/>
        <end position="242"/>
    </location>
</feature>
<proteinExistence type="predicted"/>
<feature type="transmembrane region" description="Helical" evidence="7">
    <location>
        <begin position="169"/>
        <end position="192"/>
    </location>
</feature>
<dbReference type="InterPro" id="IPR050171">
    <property type="entry name" value="MFS_Transporters"/>
</dbReference>
<feature type="transmembrane region" description="Helical" evidence="7">
    <location>
        <begin position="351"/>
        <end position="370"/>
    </location>
</feature>
<evidence type="ECO:0000256" key="2">
    <source>
        <dbReference type="ARBA" id="ARBA00022448"/>
    </source>
</evidence>
<evidence type="ECO:0000259" key="8">
    <source>
        <dbReference type="PROSITE" id="PS50850"/>
    </source>
</evidence>
<feature type="transmembrane region" description="Helical" evidence="7">
    <location>
        <begin position="287"/>
        <end position="303"/>
    </location>
</feature>
<protein>
    <submittedName>
        <fullName evidence="9">MFS transporter</fullName>
    </submittedName>
</protein>
<keyword evidence="4 7" id="KW-0812">Transmembrane</keyword>
<keyword evidence="3" id="KW-1003">Cell membrane</keyword>
<organism evidence="9 10">
    <name type="scientific">Tumebacillus lacus</name>
    <dbReference type="NCBI Taxonomy" id="2995335"/>
    <lineage>
        <taxon>Bacteria</taxon>
        <taxon>Bacillati</taxon>
        <taxon>Bacillota</taxon>
        <taxon>Bacilli</taxon>
        <taxon>Bacillales</taxon>
        <taxon>Alicyclobacillaceae</taxon>
        <taxon>Tumebacillus</taxon>
    </lineage>
</organism>
<feature type="transmembrane region" description="Helical" evidence="7">
    <location>
        <begin position="104"/>
        <end position="126"/>
    </location>
</feature>
<evidence type="ECO:0000256" key="4">
    <source>
        <dbReference type="ARBA" id="ARBA00022692"/>
    </source>
</evidence>
<evidence type="ECO:0000256" key="6">
    <source>
        <dbReference type="ARBA" id="ARBA00023136"/>
    </source>
</evidence>
<comment type="caution">
    <text evidence="9">The sequence shown here is derived from an EMBL/GenBank/DDBJ whole genome shotgun (WGS) entry which is preliminary data.</text>
</comment>
<dbReference type="InterPro" id="IPR011701">
    <property type="entry name" value="MFS"/>
</dbReference>
<dbReference type="Proteomes" id="UP001208017">
    <property type="component" value="Unassembled WGS sequence"/>
</dbReference>
<dbReference type="InterPro" id="IPR036259">
    <property type="entry name" value="MFS_trans_sf"/>
</dbReference>
<dbReference type="Pfam" id="PF07690">
    <property type="entry name" value="MFS_1"/>
    <property type="match status" value="1"/>
</dbReference>
<accession>A0ABT3WYM5</accession>
<dbReference type="PROSITE" id="PS50850">
    <property type="entry name" value="MFS"/>
    <property type="match status" value="1"/>
</dbReference>
<name>A0ABT3WYM5_9BACL</name>
<feature type="transmembrane region" description="Helical" evidence="7">
    <location>
        <begin position="376"/>
        <end position="395"/>
    </location>
</feature>
<dbReference type="Gene3D" id="1.20.1250.20">
    <property type="entry name" value="MFS general substrate transporter like domains"/>
    <property type="match status" value="1"/>
</dbReference>